<dbReference type="NCBIfam" id="TIGR02619">
    <property type="entry name" value="putative CRISPR-associated protein, APE2256 family"/>
    <property type="match status" value="1"/>
</dbReference>
<dbReference type="EMBL" id="JAFIRA010000010">
    <property type="protein sequence ID" value="MCJ2542402.1"/>
    <property type="molecule type" value="Genomic_DNA"/>
</dbReference>
<evidence type="ECO:0000259" key="1">
    <source>
        <dbReference type="Pfam" id="PF09651"/>
    </source>
</evidence>
<keyword evidence="3" id="KW-1185">Reference proteome</keyword>
<dbReference type="Gene3D" id="3.40.50.10770">
    <property type="entry name" value="Hypothetical protein VC1899 like domain (Restriction endonuclease-like)"/>
    <property type="match status" value="1"/>
</dbReference>
<protein>
    <submittedName>
        <fullName evidence="2">CRISPR-associated protein</fullName>
    </submittedName>
</protein>
<name>A0ABT0C9E4_THEVL</name>
<evidence type="ECO:0000313" key="2">
    <source>
        <dbReference type="EMBL" id="MCJ2542402.1"/>
    </source>
</evidence>
<comment type="caution">
    <text evidence="2">The sequence shown here is derived from an EMBL/GenBank/DDBJ whole genome shotgun (WGS) entry which is preliminary data.</text>
</comment>
<proteinExistence type="predicted"/>
<dbReference type="RefSeq" id="WP_244349645.1">
    <property type="nucleotide sequence ID" value="NZ_JAFIRA010000010.1"/>
</dbReference>
<gene>
    <name evidence="2" type="ORF">JX360_05695</name>
</gene>
<dbReference type="Pfam" id="PF09651">
    <property type="entry name" value="Cas_APE2256"/>
    <property type="match status" value="1"/>
</dbReference>
<dbReference type="InterPro" id="IPR013442">
    <property type="entry name" value="SSO1393-like"/>
</dbReference>
<accession>A0ABT0C9E4</accession>
<reference evidence="2" key="1">
    <citation type="submission" date="2021-02" db="EMBL/GenBank/DDBJ databases">
        <title>The CRISPR/cas machinery reduction and long-range gene transfer in the hot spring cyanobacterium Synechococcus.</title>
        <authorList>
            <person name="Dvorak P."/>
            <person name="Jahodarova E."/>
            <person name="Hasler P."/>
            <person name="Poulickova A."/>
        </authorList>
    </citation>
    <scope>NUCLEOTIDE SEQUENCE</scope>
    <source>
        <strain evidence="2">Rupite</strain>
    </source>
</reference>
<dbReference type="Proteomes" id="UP000830835">
    <property type="component" value="Unassembled WGS sequence"/>
</dbReference>
<organism evidence="2 3">
    <name type="scientific">Thermostichus vulcanus str. 'Rupite'</name>
    <dbReference type="NCBI Taxonomy" id="2813851"/>
    <lineage>
        <taxon>Bacteria</taxon>
        <taxon>Bacillati</taxon>
        <taxon>Cyanobacteriota</taxon>
        <taxon>Cyanophyceae</taxon>
        <taxon>Thermostichales</taxon>
        <taxon>Thermostichaceae</taxon>
        <taxon>Thermostichus</taxon>
    </lineage>
</organism>
<feature type="domain" description="CRISPR system ring nuclease SSO1393-like" evidence="1">
    <location>
        <begin position="49"/>
        <end position="176"/>
    </location>
</feature>
<sequence length="302" mass="34360">MQTIMMTVGTSLLTNRDTESDNKRPWLGQNRIGDPQRALAWMKSAELERISAETNTYWRLDPTPQDVLILLHSDTPSGLECAQILKLYFEQELGQQDVSLVPLPGLNYDSNEQRSSLERMAHLLKHWVEQAKGMVTFAATGGFKAQSMIMALVGNELGIPVCYIHEQYDALVYLPYLSGKTESQQRVIRVDLPDSGRQRSEVIQVQANTAHHRPRIWPKVEKLLQETLWVDRVRYDPQAYAAPKNGLKSCPRKTPDGRHILWIHLHESTDTHMAVMVETTGHTPAHLEQAAAELRERLGRLL</sequence>
<evidence type="ECO:0000313" key="3">
    <source>
        <dbReference type="Proteomes" id="UP000830835"/>
    </source>
</evidence>